<dbReference type="SUPFAM" id="SSF51735">
    <property type="entry name" value="NAD(P)-binding Rossmann-fold domains"/>
    <property type="match status" value="1"/>
</dbReference>
<sequence length="348" mass="38222">MEQAAQPGAFPKSFESVEQLDSFLSQPSPELIDDLSSVDGDILILGVAGKMGPTLARLARNAAPNKRIVGVARFSEAGQRETLEKCGVETIKADLLDQEQVEALPRLRNVIFMAGMKFGASGNQPLTWAMNVHCPSIVASVFRESRIVAFSTGNIYPLVDVMQQGALEKTPAGPRGEYAQSCLGRERMFEYFSGRYQTPGRLIRLNYAIDLRYGVLFDLASRVKQDIPIDLSLMGHVNVIWQGDANAQTLRALRHCTTPTSPLNISGPETLSVRWLVEELSARLGKKPNLVGDESETAWLTNSAQAASLFGYPSVPVGVMLDWVADWVAHDRPSLNKPTKFEVRDGDF</sequence>
<dbReference type="InterPro" id="IPR001509">
    <property type="entry name" value="Epimerase_deHydtase"/>
</dbReference>
<proteinExistence type="predicted"/>
<protein>
    <submittedName>
        <fullName evidence="2">NAD-dependent epimerase/dehydratase family protein</fullName>
    </submittedName>
</protein>
<organism evidence="2 3">
    <name type="scientific">Flavimaribacter sediminis</name>
    <dbReference type="NCBI Taxonomy" id="2865987"/>
    <lineage>
        <taxon>Bacteria</taxon>
        <taxon>Pseudomonadati</taxon>
        <taxon>Pseudomonadota</taxon>
        <taxon>Alphaproteobacteria</taxon>
        <taxon>Hyphomicrobiales</taxon>
        <taxon>Rhizobiaceae</taxon>
        <taxon>Flavimaribacter</taxon>
    </lineage>
</organism>
<dbReference type="AlphaFoldDB" id="A0AAE2ZM73"/>
<reference evidence="2" key="1">
    <citation type="submission" date="2021-08" db="EMBL/GenBank/DDBJ databases">
        <title>Hoeflea bacterium WL0058 sp. nov., isolated from the sediment.</title>
        <authorList>
            <person name="Wang L."/>
            <person name="Zhang D."/>
        </authorList>
    </citation>
    <scope>NUCLEOTIDE SEQUENCE</scope>
    <source>
        <strain evidence="2">WL0058</strain>
    </source>
</reference>
<accession>A0AAE2ZM73</accession>
<dbReference type="Gene3D" id="3.40.50.720">
    <property type="entry name" value="NAD(P)-binding Rossmann-like Domain"/>
    <property type="match status" value="1"/>
</dbReference>
<evidence type="ECO:0000259" key="1">
    <source>
        <dbReference type="Pfam" id="PF01370"/>
    </source>
</evidence>
<dbReference type="Pfam" id="PF01370">
    <property type="entry name" value="Epimerase"/>
    <property type="match status" value="1"/>
</dbReference>
<gene>
    <name evidence="2" type="ORF">K1W69_08600</name>
</gene>
<evidence type="ECO:0000313" key="2">
    <source>
        <dbReference type="EMBL" id="MBW8637245.1"/>
    </source>
</evidence>
<keyword evidence="3" id="KW-1185">Reference proteome</keyword>
<dbReference type="InterPro" id="IPR036291">
    <property type="entry name" value="NAD(P)-bd_dom_sf"/>
</dbReference>
<name>A0AAE2ZM73_9HYPH</name>
<feature type="domain" description="NAD-dependent epimerase/dehydratase" evidence="1">
    <location>
        <begin position="42"/>
        <end position="205"/>
    </location>
</feature>
<dbReference type="EMBL" id="JAICBX010000002">
    <property type="protein sequence ID" value="MBW8637245.1"/>
    <property type="molecule type" value="Genomic_DNA"/>
</dbReference>
<dbReference type="Proteomes" id="UP001196509">
    <property type="component" value="Unassembled WGS sequence"/>
</dbReference>
<evidence type="ECO:0000313" key="3">
    <source>
        <dbReference type="Proteomes" id="UP001196509"/>
    </source>
</evidence>
<comment type="caution">
    <text evidence="2">The sequence shown here is derived from an EMBL/GenBank/DDBJ whole genome shotgun (WGS) entry which is preliminary data.</text>
</comment>